<proteinExistence type="predicted"/>
<feature type="compositionally biased region" description="Polar residues" evidence="1">
    <location>
        <begin position="392"/>
        <end position="409"/>
    </location>
</feature>
<feature type="domain" description="MobA/VirD2-like nuclease" evidence="2">
    <location>
        <begin position="17"/>
        <end position="152"/>
    </location>
</feature>
<dbReference type="OrthoDB" id="915634at2"/>
<accession>A0A4Q1DC20</accession>
<dbReference type="AlphaFoldDB" id="A0A4Q1DC20"/>
<reference evidence="3 4" key="1">
    <citation type="submission" date="2019-01" db="EMBL/GenBank/DDBJ databases">
        <title>Filimonas sp. strain TTM-71.</title>
        <authorList>
            <person name="Chen W.-M."/>
        </authorList>
    </citation>
    <scope>NUCLEOTIDE SEQUENCE [LARGE SCALE GENOMIC DNA]</scope>
    <source>
        <strain evidence="3 4">TTM-71</strain>
    </source>
</reference>
<name>A0A4Q1DC20_9BACT</name>
<feature type="region of interest" description="Disordered" evidence="1">
    <location>
        <begin position="352"/>
        <end position="468"/>
    </location>
</feature>
<organism evidence="3 4">
    <name type="scientific">Filimonas effusa</name>
    <dbReference type="NCBI Taxonomy" id="2508721"/>
    <lineage>
        <taxon>Bacteria</taxon>
        <taxon>Pseudomonadati</taxon>
        <taxon>Bacteroidota</taxon>
        <taxon>Chitinophagia</taxon>
        <taxon>Chitinophagales</taxon>
        <taxon>Chitinophagaceae</taxon>
        <taxon>Filimonas</taxon>
    </lineage>
</organism>
<evidence type="ECO:0000313" key="3">
    <source>
        <dbReference type="EMBL" id="RXK87021.1"/>
    </source>
</evidence>
<dbReference type="Proteomes" id="UP000290545">
    <property type="component" value="Unassembled WGS sequence"/>
</dbReference>
<dbReference type="EMBL" id="SDHZ01000001">
    <property type="protein sequence ID" value="RXK87021.1"/>
    <property type="molecule type" value="Genomic_DNA"/>
</dbReference>
<protein>
    <submittedName>
        <fullName evidence="3">Relaxase</fullName>
    </submittedName>
</protein>
<evidence type="ECO:0000259" key="2">
    <source>
        <dbReference type="Pfam" id="PF03432"/>
    </source>
</evidence>
<feature type="compositionally biased region" description="Basic and acidic residues" evidence="1">
    <location>
        <begin position="410"/>
        <end position="428"/>
    </location>
</feature>
<keyword evidence="4" id="KW-1185">Reference proteome</keyword>
<evidence type="ECO:0000256" key="1">
    <source>
        <dbReference type="SAM" id="MobiDB-lite"/>
    </source>
</evidence>
<feature type="compositionally biased region" description="Basic and acidic residues" evidence="1">
    <location>
        <begin position="450"/>
        <end position="468"/>
    </location>
</feature>
<dbReference type="RefSeq" id="WP_129002771.1">
    <property type="nucleotide sequence ID" value="NZ_SDHZ01000001.1"/>
</dbReference>
<dbReference type="Pfam" id="PF03432">
    <property type="entry name" value="Relaxase"/>
    <property type="match status" value="1"/>
</dbReference>
<comment type="caution">
    <text evidence="3">The sequence shown here is derived from an EMBL/GenBank/DDBJ whole genome shotgun (WGS) entry which is preliminary data.</text>
</comment>
<feature type="compositionally biased region" description="Basic and acidic residues" evidence="1">
    <location>
        <begin position="356"/>
        <end position="391"/>
    </location>
</feature>
<evidence type="ECO:0000313" key="4">
    <source>
        <dbReference type="Proteomes" id="UP000290545"/>
    </source>
</evidence>
<sequence>MRPELKYPDSLMRAAKYNENKVEEGKAKLLMAANYLKNPDELSFKEKHDRIKDLVDLSTAEKRLIHLSLNFHPSEEARMTPDFLKKMSEEFMQKMGFGNQPYLVYQHFDAGHPHVHILSSLIREDGTRIDTHNQAKNFSEPIRKEMEAKYGLVPADKKENAQTKEQSLKVTAQKLQYGKSSTVRSITNVLEHVLPRYKYSSLQELNTVLREFNVEADRGNEESRVYKNRGLYYRALNDDGTKAGKQIKASRIYFQPTLDYLENKFKENEVHRGANKRAVKTKIEWQLNQQPKSMEAFKEGLEKERISLVTHRTKQGNVFGLTFIDHEHGAIFKGSDIDKDYSAKKILERLGMQQKPELETQQHPKKENAREEVANNKTVEKATKTPVRQDEYSTTTNTKDNHSGRSFQYKQEEKYSDNKGNDLTKDIGKNVGNMVKEAIEPEQDNQSLDYELREEQRRRKRRNQDLER</sequence>
<dbReference type="InterPro" id="IPR005094">
    <property type="entry name" value="Endonuclease_MobA/VirD2"/>
</dbReference>
<gene>
    <name evidence="3" type="ORF">ESB13_09625</name>
</gene>